<dbReference type="SUPFAM" id="SSF54236">
    <property type="entry name" value="Ubiquitin-like"/>
    <property type="match status" value="1"/>
</dbReference>
<accession>A0A507E7Y3</accession>
<dbReference type="PANTHER" id="PTHR18849">
    <property type="entry name" value="LEUCINE RICH REPEAT PROTEIN"/>
    <property type="match status" value="1"/>
</dbReference>
<evidence type="ECO:0000256" key="2">
    <source>
        <dbReference type="ARBA" id="ARBA00006286"/>
    </source>
</evidence>
<comment type="subcellular location">
    <subcellularLocation>
        <location evidence="1">Cytoplasm</location>
    </subcellularLocation>
</comment>
<dbReference type="STRING" id="109895.A0A507E7Y3"/>
<gene>
    <name evidence="8" type="ORF">PhCBS80983_g02095</name>
</gene>
<evidence type="ECO:0000256" key="1">
    <source>
        <dbReference type="ARBA" id="ARBA00004496"/>
    </source>
</evidence>
<dbReference type="PROSITE" id="PS50245">
    <property type="entry name" value="CAP_GLY_2"/>
    <property type="match status" value="1"/>
</dbReference>
<dbReference type="Pfam" id="PF01302">
    <property type="entry name" value="CAP_GLY"/>
    <property type="match status" value="1"/>
</dbReference>
<name>A0A507E7Y3_9FUNG</name>
<evidence type="ECO:0000313" key="8">
    <source>
        <dbReference type="EMBL" id="TPX60022.1"/>
    </source>
</evidence>
<keyword evidence="9" id="KW-1185">Reference proteome</keyword>
<dbReference type="Proteomes" id="UP000318582">
    <property type="component" value="Unassembled WGS sequence"/>
</dbReference>
<dbReference type="InterPro" id="IPR000938">
    <property type="entry name" value="CAP-Gly_domain"/>
</dbReference>
<evidence type="ECO:0000256" key="5">
    <source>
        <dbReference type="ARBA" id="ARBA00022737"/>
    </source>
</evidence>
<dbReference type="InterPro" id="IPR029071">
    <property type="entry name" value="Ubiquitin-like_domsf"/>
</dbReference>
<evidence type="ECO:0000256" key="3">
    <source>
        <dbReference type="ARBA" id="ARBA00022490"/>
    </source>
</evidence>
<dbReference type="InterPro" id="IPR001611">
    <property type="entry name" value="Leu-rich_rpt"/>
</dbReference>
<organism evidence="8 9">
    <name type="scientific">Powellomyces hirtus</name>
    <dbReference type="NCBI Taxonomy" id="109895"/>
    <lineage>
        <taxon>Eukaryota</taxon>
        <taxon>Fungi</taxon>
        <taxon>Fungi incertae sedis</taxon>
        <taxon>Chytridiomycota</taxon>
        <taxon>Chytridiomycota incertae sedis</taxon>
        <taxon>Chytridiomycetes</taxon>
        <taxon>Spizellomycetales</taxon>
        <taxon>Powellomycetaceae</taxon>
        <taxon>Powellomyces</taxon>
    </lineage>
</organism>
<dbReference type="PROSITE" id="PS51450">
    <property type="entry name" value="LRR"/>
    <property type="match status" value="2"/>
</dbReference>
<keyword evidence="6" id="KW-0143">Chaperone</keyword>
<dbReference type="InterPro" id="IPR036859">
    <property type="entry name" value="CAP-Gly_dom_sf"/>
</dbReference>
<reference evidence="8 9" key="1">
    <citation type="journal article" date="2019" name="Sci. Rep.">
        <title>Comparative genomics of chytrid fungi reveal insights into the obligate biotrophic and pathogenic lifestyle of Synchytrium endobioticum.</title>
        <authorList>
            <person name="van de Vossenberg B.T.L.H."/>
            <person name="Warris S."/>
            <person name="Nguyen H.D.T."/>
            <person name="van Gent-Pelzer M.P.E."/>
            <person name="Joly D.L."/>
            <person name="van de Geest H.C."/>
            <person name="Bonants P.J.M."/>
            <person name="Smith D.S."/>
            <person name="Levesque C.A."/>
            <person name="van der Lee T.A.J."/>
        </authorList>
    </citation>
    <scope>NUCLEOTIDE SEQUENCE [LARGE SCALE GENOMIC DNA]</scope>
    <source>
        <strain evidence="8 9">CBS 809.83</strain>
    </source>
</reference>
<evidence type="ECO:0000313" key="9">
    <source>
        <dbReference type="Proteomes" id="UP000318582"/>
    </source>
</evidence>
<sequence length="543" mass="59574">MLKSTPSIHQQSLVVGSRICVGSHFGTIRFHGAVPAGSGNLWYGVEWDDATRGKHSGTHGGVEYFKTSVPNSGTFIREAKVTDECLPRSFIDAMSEKYLAAQPKDTVTRVGWSAGGVEVETVGWDKIARKVKQGDRLREVGVADMRVGFRGGLPGEVRQMFPAIVDLDMSRALFRRWRDVAEICRELPELESLRLAYNRFAPFREEEKEDGEAEPAGDVIRGAFANVKALTLLGTTMAWTEVQVVAKWFPALQELHFGFNQLSVFGAAVKSTGLESIRVLILEHNGLSSWDEIRRLGKLPALTALMLNGNAIRSIEPLSSDGSEFTSLKSLNISDNLLDSWTCIHSLNTFPALTEVRVRRNPVLAQLRPEDVHSILVARLSKVDMLNGNEVTPRFRRDAELFYLTRCATELAAAVSASTSSTSSTPLPLSFALTHPRYQDLVAIHGAPAVAPKSATSNILKDRILLITFSYDGKVSRKKIPANMNVRPLRVLVSRVFKIAPAATVTLTKVGKDGGGEVTLGDDLRDVGFYGLECGDTIRLDVK</sequence>
<keyword evidence="5" id="KW-0677">Repeat</keyword>
<evidence type="ECO:0000259" key="7">
    <source>
        <dbReference type="PROSITE" id="PS50245"/>
    </source>
</evidence>
<proteinExistence type="inferred from homology"/>
<evidence type="ECO:0000256" key="4">
    <source>
        <dbReference type="ARBA" id="ARBA00022614"/>
    </source>
</evidence>
<evidence type="ECO:0000256" key="6">
    <source>
        <dbReference type="ARBA" id="ARBA00023186"/>
    </source>
</evidence>
<dbReference type="SMART" id="SM01052">
    <property type="entry name" value="CAP_GLY"/>
    <property type="match status" value="1"/>
</dbReference>
<keyword evidence="3" id="KW-0963">Cytoplasm</keyword>
<dbReference type="SUPFAM" id="SSF52058">
    <property type="entry name" value="L domain-like"/>
    <property type="match status" value="1"/>
</dbReference>
<dbReference type="CDD" id="cd17044">
    <property type="entry name" value="Ubl_TBCE"/>
    <property type="match status" value="1"/>
</dbReference>
<keyword evidence="4" id="KW-0433">Leucine-rich repeat</keyword>
<dbReference type="SUPFAM" id="SSF74924">
    <property type="entry name" value="Cap-Gly domain"/>
    <property type="match status" value="1"/>
</dbReference>
<dbReference type="Gene3D" id="2.30.30.190">
    <property type="entry name" value="CAP Gly-rich-like domain"/>
    <property type="match status" value="1"/>
</dbReference>
<feature type="domain" description="CAP-Gly" evidence="7">
    <location>
        <begin position="41"/>
        <end position="77"/>
    </location>
</feature>
<dbReference type="Gene3D" id="3.10.20.90">
    <property type="entry name" value="Phosphatidylinositol 3-kinase Catalytic Subunit, Chain A, domain 1"/>
    <property type="match status" value="1"/>
</dbReference>
<dbReference type="AlphaFoldDB" id="A0A507E7Y3"/>
<comment type="caution">
    <text evidence="8">The sequence shown here is derived from an EMBL/GenBank/DDBJ whole genome shotgun (WGS) entry which is preliminary data.</text>
</comment>
<protein>
    <recommendedName>
        <fullName evidence="7">CAP-Gly domain-containing protein</fullName>
    </recommendedName>
</protein>
<comment type="similarity">
    <text evidence="2">Belongs to the TBCE family.</text>
</comment>
<dbReference type="GO" id="GO:0005737">
    <property type="term" value="C:cytoplasm"/>
    <property type="evidence" value="ECO:0007669"/>
    <property type="project" value="UniProtKB-SubCell"/>
</dbReference>
<dbReference type="PANTHER" id="PTHR18849:SF0">
    <property type="entry name" value="CILIA- AND FLAGELLA-ASSOCIATED PROTEIN 410-RELATED"/>
    <property type="match status" value="1"/>
</dbReference>
<dbReference type="Gene3D" id="3.80.10.10">
    <property type="entry name" value="Ribonuclease Inhibitor"/>
    <property type="match status" value="1"/>
</dbReference>
<dbReference type="PROSITE" id="PS00845">
    <property type="entry name" value="CAP_GLY_1"/>
    <property type="match status" value="1"/>
</dbReference>
<dbReference type="InterPro" id="IPR044079">
    <property type="entry name" value="Ubl_TBCE"/>
</dbReference>
<dbReference type="EMBL" id="QEAQ01000019">
    <property type="protein sequence ID" value="TPX60022.1"/>
    <property type="molecule type" value="Genomic_DNA"/>
</dbReference>
<dbReference type="InterPro" id="IPR032675">
    <property type="entry name" value="LRR_dom_sf"/>
</dbReference>